<evidence type="ECO:0000313" key="2">
    <source>
        <dbReference type="Proteomes" id="UP000640052"/>
    </source>
</evidence>
<dbReference type="Proteomes" id="UP000640052">
    <property type="component" value="Unassembled WGS sequence"/>
</dbReference>
<organism evidence="1 2">
    <name type="scientific">Acrocarpospora phusangensis</name>
    <dbReference type="NCBI Taxonomy" id="1070424"/>
    <lineage>
        <taxon>Bacteria</taxon>
        <taxon>Bacillati</taxon>
        <taxon>Actinomycetota</taxon>
        <taxon>Actinomycetes</taxon>
        <taxon>Streptosporangiales</taxon>
        <taxon>Streptosporangiaceae</taxon>
        <taxon>Acrocarpospora</taxon>
    </lineage>
</organism>
<gene>
    <name evidence="1" type="ORF">Aph01nite_05560</name>
</gene>
<proteinExistence type="predicted"/>
<name>A0A919UI36_9ACTN</name>
<dbReference type="RefSeq" id="WP_204039098.1">
    <property type="nucleotide sequence ID" value="NZ_BOOA01000003.1"/>
</dbReference>
<keyword evidence="2" id="KW-1185">Reference proteome</keyword>
<comment type="caution">
    <text evidence="1">The sequence shown here is derived from an EMBL/GenBank/DDBJ whole genome shotgun (WGS) entry which is preliminary data.</text>
</comment>
<dbReference type="AlphaFoldDB" id="A0A919UI36"/>
<reference evidence="1" key="1">
    <citation type="submission" date="2021-01" db="EMBL/GenBank/DDBJ databases">
        <title>Whole genome shotgun sequence of Acrocarpospora phusangensis NBRC 108782.</title>
        <authorList>
            <person name="Komaki H."/>
            <person name="Tamura T."/>
        </authorList>
    </citation>
    <scope>NUCLEOTIDE SEQUENCE</scope>
    <source>
        <strain evidence="1">NBRC 108782</strain>
    </source>
</reference>
<sequence length="498" mass="53636">MAAGAFPGRGEQAREVLGRCLGALEGQGASVSASAVARRLGRDEGLVRKVLNGERPLRPEFVRDLGVLAGVPVAELFQTLGWLPEDEVLPRAISGLADGLGAALRAFEDAQPYLAGLTVPVPAAPFTAAQVLLGDPAGAERFDVRLAQVVSPGRYRTTTATLAEFSLRPGQEPLPAAEVERLAAVAGISAEHGDRAEHDRVRLELRARIRAALNDGQEYSWQGDPGHRTWRSAAQRWPTHLLVQDAIGGRQLPAGARPATWAGPATIVMIGGRHGTGPAAALLAEALGWRFVLVRPNLDVTRKGHVLAVPAGATRPRARSWQAVASHIAESYAAGTPWPAVVLVRPAVFGTPEAVAALRDTPARVVYARPPAEYLHWWGARIEGDHRPGEYDGAAWAGRVQQRYAELEHHLADRIAGRDLLLRLPAPARELPPHLPELPGEVMDQTVRVAWTALRWLAVDAKDTKDTRDNFLSGRLRGWQTALETDPDALLPRLTDLG</sequence>
<accession>A0A919UI36</accession>
<protein>
    <submittedName>
        <fullName evidence="1">Uncharacterized protein</fullName>
    </submittedName>
</protein>
<evidence type="ECO:0000313" key="1">
    <source>
        <dbReference type="EMBL" id="GIH22246.1"/>
    </source>
</evidence>
<dbReference type="EMBL" id="BOOA01000003">
    <property type="protein sequence ID" value="GIH22246.1"/>
    <property type="molecule type" value="Genomic_DNA"/>
</dbReference>